<dbReference type="InterPro" id="IPR008207">
    <property type="entry name" value="Sig_transdc_His_kin_Hpt_dom"/>
</dbReference>
<evidence type="ECO:0000313" key="3">
    <source>
        <dbReference type="EMBL" id="GIL40801.1"/>
    </source>
</evidence>
<dbReference type="Gene3D" id="1.20.120.160">
    <property type="entry name" value="HPT domain"/>
    <property type="match status" value="1"/>
</dbReference>
<dbReference type="AlphaFoldDB" id="A0A8S8XFP6"/>
<organism evidence="3 4">
    <name type="scientific">Roseiterribacter gracilis</name>
    <dbReference type="NCBI Taxonomy" id="2812848"/>
    <lineage>
        <taxon>Bacteria</taxon>
        <taxon>Pseudomonadati</taxon>
        <taxon>Pseudomonadota</taxon>
        <taxon>Alphaproteobacteria</taxon>
        <taxon>Rhodospirillales</taxon>
        <taxon>Roseiterribacteraceae</taxon>
        <taxon>Roseiterribacter</taxon>
    </lineage>
</organism>
<keyword evidence="1" id="KW-0902">Two-component regulatory system</keyword>
<reference evidence="3" key="1">
    <citation type="submission" date="2021-02" db="EMBL/GenBank/DDBJ databases">
        <title>Genome sequence of Rhodospirillales sp. strain TMPK1 isolated from soil.</title>
        <authorList>
            <person name="Nakai R."/>
            <person name="Kusada H."/>
            <person name="Tamaki H."/>
        </authorList>
    </citation>
    <scope>NUCLEOTIDE SEQUENCE</scope>
    <source>
        <strain evidence="3">TMPK1</strain>
    </source>
</reference>
<evidence type="ECO:0000256" key="1">
    <source>
        <dbReference type="ARBA" id="ARBA00023012"/>
    </source>
</evidence>
<accession>A0A8S8XFP6</accession>
<dbReference type="RefSeq" id="WP_420244008.1">
    <property type="nucleotide sequence ID" value="NZ_BOPV01000001.1"/>
</dbReference>
<gene>
    <name evidence="3" type="ORF">TMPK1_30380</name>
</gene>
<evidence type="ECO:0000313" key="4">
    <source>
        <dbReference type="Proteomes" id="UP000681075"/>
    </source>
</evidence>
<dbReference type="Proteomes" id="UP000681075">
    <property type="component" value="Unassembled WGS sequence"/>
</dbReference>
<feature type="domain" description="HPt" evidence="2">
    <location>
        <begin position="20"/>
        <end position="105"/>
    </location>
</feature>
<proteinExistence type="predicted"/>
<comment type="caution">
    <text evidence="3">The sequence shown here is derived from an EMBL/GenBank/DDBJ whole genome shotgun (WGS) entry which is preliminary data.</text>
</comment>
<dbReference type="EMBL" id="BOPV01000001">
    <property type="protein sequence ID" value="GIL40801.1"/>
    <property type="molecule type" value="Genomic_DNA"/>
</dbReference>
<dbReference type="GO" id="GO:0000160">
    <property type="term" value="P:phosphorelay signal transduction system"/>
    <property type="evidence" value="ECO:0007669"/>
    <property type="project" value="UniProtKB-KW"/>
</dbReference>
<dbReference type="InterPro" id="IPR036641">
    <property type="entry name" value="HPT_dom_sf"/>
</dbReference>
<evidence type="ECO:0000259" key="2">
    <source>
        <dbReference type="Pfam" id="PF01627"/>
    </source>
</evidence>
<protein>
    <recommendedName>
        <fullName evidence="2">HPt domain-containing protein</fullName>
    </recommendedName>
</protein>
<sequence length="110" mass="12358">MNEDEFDTVLARLTGEYKAGLPPRLDEMAVLWERLLNDRTDLEASKKLHFHFHYFSGSGGSFGLPELSNESTKAETALSASLRAERTLTDEECKIIATQLEAVRRIVDEG</sequence>
<keyword evidence="4" id="KW-1185">Reference proteome</keyword>
<dbReference type="GO" id="GO:0004672">
    <property type="term" value="F:protein kinase activity"/>
    <property type="evidence" value="ECO:0007669"/>
    <property type="project" value="UniProtKB-ARBA"/>
</dbReference>
<dbReference type="SUPFAM" id="SSF47226">
    <property type="entry name" value="Histidine-containing phosphotransfer domain, HPT domain"/>
    <property type="match status" value="1"/>
</dbReference>
<name>A0A8S8XFP6_9PROT</name>
<dbReference type="Pfam" id="PF01627">
    <property type="entry name" value="Hpt"/>
    <property type="match status" value="1"/>
</dbReference>